<dbReference type="PANTHER" id="PTHR38471">
    <property type="entry name" value="FOUR HELIX BUNDLE PROTEIN"/>
    <property type="match status" value="1"/>
</dbReference>
<evidence type="ECO:0000313" key="2">
    <source>
        <dbReference type="Proteomes" id="UP001595812"/>
    </source>
</evidence>
<dbReference type="PANTHER" id="PTHR38471:SF2">
    <property type="entry name" value="FOUR HELIX BUNDLE PROTEIN"/>
    <property type="match status" value="1"/>
</dbReference>
<dbReference type="InterPro" id="IPR012657">
    <property type="entry name" value="23S_rRNA-intervening_sequence"/>
</dbReference>
<sequence length="123" mass="14357">MNRVQDLIAYKKGFELAMDIFQLSKSFPREEQYSLTDQIRRSSRSVCANLSEAYSKRRYPKHFISKLTDCDGENGETRTWLEFALACAYITKDIYNTLYDKSIEISKLLNYMILNPEKFGSKG</sequence>
<dbReference type="Pfam" id="PF05635">
    <property type="entry name" value="23S_rRNA_IVP"/>
    <property type="match status" value="1"/>
</dbReference>
<proteinExistence type="predicted"/>
<dbReference type="RefSeq" id="WP_386096051.1">
    <property type="nucleotide sequence ID" value="NZ_JBHSAT010000002.1"/>
</dbReference>
<dbReference type="CDD" id="cd16377">
    <property type="entry name" value="23S_rRNA_IVP_like"/>
    <property type="match status" value="1"/>
</dbReference>
<name>A0ABV8ACC3_9FLAO</name>
<dbReference type="EMBL" id="JBHSAT010000002">
    <property type="protein sequence ID" value="MFC3875762.1"/>
    <property type="molecule type" value="Genomic_DNA"/>
</dbReference>
<organism evidence="1 2">
    <name type="scientific">Winogradskyella maritima</name>
    <dbReference type="NCBI Taxonomy" id="1517766"/>
    <lineage>
        <taxon>Bacteria</taxon>
        <taxon>Pseudomonadati</taxon>
        <taxon>Bacteroidota</taxon>
        <taxon>Flavobacteriia</taxon>
        <taxon>Flavobacteriales</taxon>
        <taxon>Flavobacteriaceae</taxon>
        <taxon>Winogradskyella</taxon>
    </lineage>
</organism>
<protein>
    <submittedName>
        <fullName evidence="1">Four helix bundle protein</fullName>
    </submittedName>
</protein>
<comment type="caution">
    <text evidence="1">The sequence shown here is derived from an EMBL/GenBank/DDBJ whole genome shotgun (WGS) entry which is preliminary data.</text>
</comment>
<reference evidence="2" key="1">
    <citation type="journal article" date="2019" name="Int. J. Syst. Evol. Microbiol.">
        <title>The Global Catalogue of Microorganisms (GCM) 10K type strain sequencing project: providing services to taxonomists for standard genome sequencing and annotation.</title>
        <authorList>
            <consortium name="The Broad Institute Genomics Platform"/>
            <consortium name="The Broad Institute Genome Sequencing Center for Infectious Disease"/>
            <person name="Wu L."/>
            <person name="Ma J."/>
        </authorList>
    </citation>
    <scope>NUCLEOTIDE SEQUENCE [LARGE SCALE GENOMIC DNA]</scope>
    <source>
        <strain evidence="2">CECT 8979</strain>
    </source>
</reference>
<dbReference type="Proteomes" id="UP001595812">
    <property type="component" value="Unassembled WGS sequence"/>
</dbReference>
<keyword evidence="2" id="KW-1185">Reference proteome</keyword>
<gene>
    <name evidence="1" type="ORF">ACFOSX_00835</name>
</gene>
<dbReference type="SUPFAM" id="SSF158446">
    <property type="entry name" value="IVS-encoded protein-like"/>
    <property type="match status" value="1"/>
</dbReference>
<dbReference type="NCBIfam" id="TIGR02436">
    <property type="entry name" value="four helix bundle protein"/>
    <property type="match status" value="1"/>
</dbReference>
<dbReference type="Gene3D" id="1.20.1440.60">
    <property type="entry name" value="23S rRNA-intervening sequence"/>
    <property type="match status" value="1"/>
</dbReference>
<accession>A0ABV8ACC3</accession>
<evidence type="ECO:0000313" key="1">
    <source>
        <dbReference type="EMBL" id="MFC3875762.1"/>
    </source>
</evidence>
<dbReference type="InterPro" id="IPR036583">
    <property type="entry name" value="23S_rRNA_IVS_sf"/>
</dbReference>